<evidence type="ECO:0008006" key="9">
    <source>
        <dbReference type="Google" id="ProtNLM"/>
    </source>
</evidence>
<reference evidence="7" key="2">
    <citation type="journal article" date="2021" name="Genome Biol. Evol.">
        <title>Developing a high-quality reference genome for a parasitic bivalve with doubly uniparental inheritance (Bivalvia: Unionida).</title>
        <authorList>
            <person name="Smith C.H."/>
        </authorList>
    </citation>
    <scope>NUCLEOTIDE SEQUENCE</scope>
    <source>
        <strain evidence="7">CHS0354</strain>
        <tissue evidence="7">Mantle</tissue>
    </source>
</reference>
<evidence type="ECO:0000256" key="3">
    <source>
        <dbReference type="ARBA" id="ARBA00022840"/>
    </source>
</evidence>
<dbReference type="CDD" id="cd11733">
    <property type="entry name" value="ASKHA_NBD_HSP70_HSPA9"/>
    <property type="match status" value="1"/>
</dbReference>
<dbReference type="NCBIfam" id="NF003520">
    <property type="entry name" value="PRK05183.1"/>
    <property type="match status" value="1"/>
</dbReference>
<keyword evidence="5" id="KW-0175">Coiled coil</keyword>
<organism evidence="7 8">
    <name type="scientific">Potamilus streckersoni</name>
    <dbReference type="NCBI Taxonomy" id="2493646"/>
    <lineage>
        <taxon>Eukaryota</taxon>
        <taxon>Metazoa</taxon>
        <taxon>Spiralia</taxon>
        <taxon>Lophotrochozoa</taxon>
        <taxon>Mollusca</taxon>
        <taxon>Bivalvia</taxon>
        <taxon>Autobranchia</taxon>
        <taxon>Heteroconchia</taxon>
        <taxon>Palaeoheterodonta</taxon>
        <taxon>Unionida</taxon>
        <taxon>Unionoidea</taxon>
        <taxon>Unionidae</taxon>
        <taxon>Ambleminae</taxon>
        <taxon>Lampsilini</taxon>
        <taxon>Potamilus</taxon>
    </lineage>
</organism>
<evidence type="ECO:0000256" key="1">
    <source>
        <dbReference type="ARBA" id="ARBA00007381"/>
    </source>
</evidence>
<sequence length="688" mass="75332">MLSATRITTRYVRKGHELTQARNIAKLCRKILNASSTQPNDVLFIHSKRFRSDKVKGHVIGIDLGTTNSCVAIMEGKSAKVLENSEGARTTPSVVAFTKDGERLVGMPAKRQAVTNAENTFSATKRLIGRRFEDPEVQKDMKNVSYKIVRASNGDAWVEGRGKLYSPSQVGAFVLVKMKETAENYLGQSVKNAVITVPAYFNDSQRQATKDAGQIAGLNVLRVINEPTAAALAYGMDKTDDKIIAVYDLGGGTFDISILEIQKGVFEVKSTNGDTFLGGEDFDNTLVNFLVKEFKKDQGLDVSKDSMAMQRLREASEKAKIELSSSLQTEINLPYLTMDAGGPKHMNLKLSRAKFESLVEHLIKRTVGPCQKALQDAEVKPSDIGDVILVGGMTRMPKVQATVQELFGRTPSKSVNPDEAVAIGAAIQGGVLAGDVTDVLLLDVTPLSLGIETLGGVFTKLISRNTTIPTKKSQVFSTAADGQTQVEIKVFQGEREMAHDNKLLGQFQLVGIPPAPRGVPQIEVTFDIDANGIVNVSARDKGTGKEQQIVIQSSGGLSKDEIENMVRNAEKYAEADKKKKDLVETVNQAEGIIHDTESKMEEFKSQLPSEEYNKLKEQIAQVRQLLANKDNESPETIKKAVNDLQQASLKLFEIAYKKMASERESGSQKTSNSPDDDKKDDDKKEEKN</sequence>
<evidence type="ECO:0000313" key="7">
    <source>
        <dbReference type="EMBL" id="KAK3589436.1"/>
    </source>
</evidence>
<reference evidence="7" key="3">
    <citation type="submission" date="2023-05" db="EMBL/GenBank/DDBJ databases">
        <authorList>
            <person name="Smith C.H."/>
        </authorList>
    </citation>
    <scope>NUCLEOTIDE SEQUENCE</scope>
    <source>
        <strain evidence="7">CHS0354</strain>
        <tissue evidence="7">Mantle</tissue>
    </source>
</reference>
<keyword evidence="2 4" id="KW-0547">Nucleotide-binding</keyword>
<protein>
    <recommendedName>
        <fullName evidence="9">Heat shock 70 kDa protein cognate 5</fullName>
    </recommendedName>
</protein>
<accession>A0AAE0SCL8</accession>
<dbReference type="PROSITE" id="PS00329">
    <property type="entry name" value="HSP70_2"/>
    <property type="match status" value="1"/>
</dbReference>
<dbReference type="InterPro" id="IPR013126">
    <property type="entry name" value="Hsp_70_fam"/>
</dbReference>
<dbReference type="InterPro" id="IPR043129">
    <property type="entry name" value="ATPase_NBD"/>
</dbReference>
<dbReference type="SUPFAM" id="SSF100920">
    <property type="entry name" value="Heat shock protein 70kD (HSP70), peptide-binding domain"/>
    <property type="match status" value="1"/>
</dbReference>
<dbReference type="InterPro" id="IPR029047">
    <property type="entry name" value="HSP70_peptide-bd_sf"/>
</dbReference>
<dbReference type="InterPro" id="IPR018181">
    <property type="entry name" value="Heat_shock_70_CS"/>
</dbReference>
<dbReference type="FunFam" id="2.60.34.10:FF:000014">
    <property type="entry name" value="Chaperone protein DnaK HSP70"/>
    <property type="match status" value="1"/>
</dbReference>
<proteinExistence type="inferred from homology"/>
<dbReference type="AlphaFoldDB" id="A0AAE0SCL8"/>
<name>A0AAE0SCL8_9BIVA</name>
<dbReference type="GO" id="GO:0140662">
    <property type="term" value="F:ATP-dependent protein folding chaperone"/>
    <property type="evidence" value="ECO:0007669"/>
    <property type="project" value="InterPro"/>
</dbReference>
<evidence type="ECO:0000256" key="2">
    <source>
        <dbReference type="ARBA" id="ARBA00022741"/>
    </source>
</evidence>
<dbReference type="NCBIfam" id="TIGR02350">
    <property type="entry name" value="prok_dnaK"/>
    <property type="match status" value="1"/>
</dbReference>
<dbReference type="PROSITE" id="PS00297">
    <property type="entry name" value="HSP70_1"/>
    <property type="match status" value="1"/>
</dbReference>
<dbReference type="PRINTS" id="PR00301">
    <property type="entry name" value="HEATSHOCK70"/>
</dbReference>
<gene>
    <name evidence="7" type="ORF">CHS0354_020771</name>
</gene>
<dbReference type="Gene3D" id="3.30.420.40">
    <property type="match status" value="2"/>
</dbReference>
<dbReference type="FunFam" id="3.90.640.10:FF:000003">
    <property type="entry name" value="Molecular chaperone DnaK"/>
    <property type="match status" value="1"/>
</dbReference>
<dbReference type="InterPro" id="IPR012725">
    <property type="entry name" value="Chaperone_DnaK"/>
</dbReference>
<dbReference type="FunFam" id="3.30.30.30:FF:000003">
    <property type="entry name" value="Heat shock protein 9"/>
    <property type="match status" value="1"/>
</dbReference>
<dbReference type="Gene3D" id="2.60.34.10">
    <property type="entry name" value="Substrate Binding Domain Of DNAk, Chain A, domain 1"/>
    <property type="match status" value="1"/>
</dbReference>
<comment type="caution">
    <text evidence="7">The sequence shown here is derived from an EMBL/GenBank/DDBJ whole genome shotgun (WGS) entry which is preliminary data.</text>
</comment>
<dbReference type="FunFam" id="3.30.420.40:FF:000020">
    <property type="entry name" value="Chaperone protein HscA homolog"/>
    <property type="match status" value="1"/>
</dbReference>
<dbReference type="FunFam" id="1.20.1270.10:FF:000011">
    <property type="entry name" value="stress-70 protein, mitochondrial isoform X1"/>
    <property type="match status" value="1"/>
</dbReference>
<dbReference type="GO" id="GO:0005524">
    <property type="term" value="F:ATP binding"/>
    <property type="evidence" value="ECO:0007669"/>
    <property type="project" value="UniProtKB-KW"/>
</dbReference>
<dbReference type="HAMAP" id="MF_00332">
    <property type="entry name" value="DnaK"/>
    <property type="match status" value="1"/>
</dbReference>
<dbReference type="Pfam" id="PF00012">
    <property type="entry name" value="HSP70"/>
    <property type="match status" value="1"/>
</dbReference>
<dbReference type="NCBIfam" id="NF001413">
    <property type="entry name" value="PRK00290.1"/>
    <property type="match status" value="1"/>
</dbReference>
<dbReference type="InterPro" id="IPR029048">
    <property type="entry name" value="HSP70_C_sf"/>
</dbReference>
<feature type="compositionally biased region" description="Basic and acidic residues" evidence="6">
    <location>
        <begin position="675"/>
        <end position="688"/>
    </location>
</feature>
<dbReference type="SUPFAM" id="SSF53067">
    <property type="entry name" value="Actin-like ATPase domain"/>
    <property type="match status" value="2"/>
</dbReference>
<evidence type="ECO:0000256" key="4">
    <source>
        <dbReference type="RuleBase" id="RU003322"/>
    </source>
</evidence>
<dbReference type="FunFam" id="3.30.420.40:FF:000004">
    <property type="entry name" value="Molecular chaperone DnaK"/>
    <property type="match status" value="1"/>
</dbReference>
<evidence type="ECO:0000256" key="5">
    <source>
        <dbReference type="SAM" id="Coils"/>
    </source>
</evidence>
<dbReference type="Gene3D" id="3.30.30.30">
    <property type="match status" value="1"/>
</dbReference>
<keyword evidence="8" id="KW-1185">Reference proteome</keyword>
<dbReference type="EMBL" id="JAEAOA010001266">
    <property type="protein sequence ID" value="KAK3589436.1"/>
    <property type="molecule type" value="Genomic_DNA"/>
</dbReference>
<reference evidence="7" key="1">
    <citation type="journal article" date="2021" name="Genome Biol. Evol.">
        <title>A High-Quality Reference Genome for a Parasitic Bivalve with Doubly Uniparental Inheritance (Bivalvia: Unionida).</title>
        <authorList>
            <person name="Smith C.H."/>
        </authorList>
    </citation>
    <scope>NUCLEOTIDE SEQUENCE</scope>
    <source>
        <strain evidence="7">CHS0354</strain>
    </source>
</reference>
<evidence type="ECO:0000313" key="8">
    <source>
        <dbReference type="Proteomes" id="UP001195483"/>
    </source>
</evidence>
<feature type="coiled-coil region" evidence="5">
    <location>
        <begin position="586"/>
        <end position="632"/>
    </location>
</feature>
<dbReference type="Proteomes" id="UP001195483">
    <property type="component" value="Unassembled WGS sequence"/>
</dbReference>
<keyword evidence="3 4" id="KW-0067">ATP-binding</keyword>
<evidence type="ECO:0000256" key="6">
    <source>
        <dbReference type="SAM" id="MobiDB-lite"/>
    </source>
</evidence>
<comment type="similarity">
    <text evidence="1 4">Belongs to the heat shock protein 70 family.</text>
</comment>
<feature type="region of interest" description="Disordered" evidence="6">
    <location>
        <begin position="660"/>
        <end position="688"/>
    </location>
</feature>
<dbReference type="Gene3D" id="3.90.640.10">
    <property type="entry name" value="Actin, Chain A, domain 4"/>
    <property type="match status" value="1"/>
</dbReference>
<dbReference type="Gene3D" id="1.20.1270.10">
    <property type="match status" value="1"/>
</dbReference>
<dbReference type="PANTHER" id="PTHR19375">
    <property type="entry name" value="HEAT SHOCK PROTEIN 70KDA"/>
    <property type="match status" value="1"/>
</dbReference>
<dbReference type="GO" id="GO:0051082">
    <property type="term" value="F:unfolded protein binding"/>
    <property type="evidence" value="ECO:0007669"/>
    <property type="project" value="InterPro"/>
</dbReference>
<dbReference type="PROSITE" id="PS01036">
    <property type="entry name" value="HSP70_3"/>
    <property type="match status" value="1"/>
</dbReference>